<dbReference type="EMBL" id="JAUIZM010000005">
    <property type="protein sequence ID" value="KAK1383270.1"/>
    <property type="molecule type" value="Genomic_DNA"/>
</dbReference>
<dbReference type="Pfam" id="PF14214">
    <property type="entry name" value="Helitron_like_N"/>
    <property type="match status" value="1"/>
</dbReference>
<feature type="domain" description="Helitron helicase-like" evidence="2">
    <location>
        <begin position="223"/>
        <end position="268"/>
    </location>
</feature>
<feature type="compositionally biased region" description="Acidic residues" evidence="1">
    <location>
        <begin position="70"/>
        <end position="79"/>
    </location>
</feature>
<proteinExistence type="predicted"/>
<reference evidence="3" key="1">
    <citation type="submission" date="2023-02" db="EMBL/GenBank/DDBJ databases">
        <title>Genome of toxic invasive species Heracleum sosnowskyi carries increased number of genes despite the absence of recent whole-genome duplications.</title>
        <authorList>
            <person name="Schelkunov M."/>
            <person name="Shtratnikova V."/>
            <person name="Makarenko M."/>
            <person name="Klepikova A."/>
            <person name="Omelchenko D."/>
            <person name="Novikova G."/>
            <person name="Obukhova E."/>
            <person name="Bogdanov V."/>
            <person name="Penin A."/>
            <person name="Logacheva M."/>
        </authorList>
    </citation>
    <scope>NUCLEOTIDE SEQUENCE</scope>
    <source>
        <strain evidence="3">Hsosn_3</strain>
        <tissue evidence="3">Leaf</tissue>
    </source>
</reference>
<comment type="caution">
    <text evidence="3">The sequence shown here is derived from an EMBL/GenBank/DDBJ whole genome shotgun (WGS) entry which is preliminary data.</text>
</comment>
<evidence type="ECO:0000313" key="3">
    <source>
        <dbReference type="EMBL" id="KAK1383270.1"/>
    </source>
</evidence>
<feature type="region of interest" description="Disordered" evidence="1">
    <location>
        <begin position="1"/>
        <end position="111"/>
    </location>
</feature>
<organism evidence="3 4">
    <name type="scientific">Heracleum sosnowskyi</name>
    <dbReference type="NCBI Taxonomy" id="360622"/>
    <lineage>
        <taxon>Eukaryota</taxon>
        <taxon>Viridiplantae</taxon>
        <taxon>Streptophyta</taxon>
        <taxon>Embryophyta</taxon>
        <taxon>Tracheophyta</taxon>
        <taxon>Spermatophyta</taxon>
        <taxon>Magnoliopsida</taxon>
        <taxon>eudicotyledons</taxon>
        <taxon>Gunneridae</taxon>
        <taxon>Pentapetalae</taxon>
        <taxon>asterids</taxon>
        <taxon>campanulids</taxon>
        <taxon>Apiales</taxon>
        <taxon>Apiaceae</taxon>
        <taxon>Apioideae</taxon>
        <taxon>apioid superclade</taxon>
        <taxon>Tordylieae</taxon>
        <taxon>Tordyliinae</taxon>
        <taxon>Heracleum</taxon>
    </lineage>
</organism>
<protein>
    <recommendedName>
        <fullName evidence="2">Helitron helicase-like domain-containing protein</fullName>
    </recommendedName>
</protein>
<gene>
    <name evidence="3" type="ORF">POM88_021005</name>
</gene>
<feature type="compositionally biased region" description="Low complexity" evidence="1">
    <location>
        <begin position="50"/>
        <end position="65"/>
    </location>
</feature>
<evidence type="ECO:0000313" key="4">
    <source>
        <dbReference type="Proteomes" id="UP001237642"/>
    </source>
</evidence>
<dbReference type="AlphaFoldDB" id="A0AAD8ICU5"/>
<name>A0AAD8ICU5_9APIA</name>
<evidence type="ECO:0000256" key="1">
    <source>
        <dbReference type="SAM" id="MobiDB-lite"/>
    </source>
</evidence>
<dbReference type="PANTHER" id="PTHR45786">
    <property type="entry name" value="DNA BINDING PROTEIN-LIKE"/>
    <property type="match status" value="1"/>
</dbReference>
<dbReference type="PANTHER" id="PTHR45786:SF74">
    <property type="entry name" value="ATP-DEPENDENT DNA HELICASE"/>
    <property type="match status" value="1"/>
</dbReference>
<dbReference type="Proteomes" id="UP001237642">
    <property type="component" value="Unassembled WGS sequence"/>
</dbReference>
<evidence type="ECO:0000259" key="2">
    <source>
        <dbReference type="Pfam" id="PF14214"/>
    </source>
</evidence>
<sequence>MNEEDDENQSWHMFTSEKMIHGYKSAKSAPKERKLSNPSFNLDRPFIEDSPMSPSSSEEYCSAQSFLVDSDTDSEDDDVNMISNNKSKNRRRSQHVVPEESESGRENHISPSDEVAVVLVGSSSNTTPDWDIIVERKKPPDRDIIVEANKDVFQRVSYIHPKLMALQYPLLFPLGEDGYHDKIPKQSANLPNLKDSDMISMKTYYSYRFQIRDNEAMTPRLGGRLFQQLKLEQLMTDIKKKGYFGKCIRVMYVVEFQKRGLPHVHILIWLDSSSKKLPLYTSFSQKVFCTHYF</sequence>
<dbReference type="InterPro" id="IPR025476">
    <property type="entry name" value="Helitron_helicase-like"/>
</dbReference>
<reference evidence="3" key="2">
    <citation type="submission" date="2023-05" db="EMBL/GenBank/DDBJ databases">
        <authorList>
            <person name="Schelkunov M.I."/>
        </authorList>
    </citation>
    <scope>NUCLEOTIDE SEQUENCE</scope>
    <source>
        <strain evidence="3">Hsosn_3</strain>
        <tissue evidence="3">Leaf</tissue>
    </source>
</reference>
<keyword evidence="4" id="KW-1185">Reference proteome</keyword>
<accession>A0AAD8ICU5</accession>